<dbReference type="Gene3D" id="1.10.150.20">
    <property type="entry name" value="5' to 3' exonuclease, C-terminal subdomain"/>
    <property type="match status" value="1"/>
</dbReference>
<accession>A0A1D8N4K6</accession>
<dbReference type="Gene3D" id="1.10.1320.10">
    <property type="entry name" value="DNA-directed RNA polymerase, N-terminal domain"/>
    <property type="match status" value="1"/>
</dbReference>
<keyword evidence="5 10" id="KW-0548">Nucleotidyltransferase</keyword>
<evidence type="ECO:0000256" key="6">
    <source>
        <dbReference type="ARBA" id="ARBA00022946"/>
    </source>
</evidence>
<dbReference type="PROSITE" id="PS00489">
    <property type="entry name" value="RNA_POL_PHAGE_2"/>
    <property type="match status" value="1"/>
</dbReference>
<feature type="domain" description="DNA-directed RNA polymerase N-terminal" evidence="11">
    <location>
        <begin position="416"/>
        <end position="720"/>
    </location>
</feature>
<dbReference type="GO" id="GO:0003899">
    <property type="term" value="F:DNA-directed RNA polymerase activity"/>
    <property type="evidence" value="ECO:0007669"/>
    <property type="project" value="UniProtKB-EC"/>
</dbReference>
<dbReference type="RefSeq" id="XP_499998.1">
    <property type="nucleotide sequence ID" value="XM_499998.3"/>
</dbReference>
<dbReference type="InterPro" id="IPR037159">
    <property type="entry name" value="RNA_POL_N_sf"/>
</dbReference>
<evidence type="ECO:0000256" key="5">
    <source>
        <dbReference type="ARBA" id="ARBA00022695"/>
    </source>
</evidence>
<dbReference type="SMART" id="SM01311">
    <property type="entry name" value="RPOL_N"/>
    <property type="match status" value="1"/>
</dbReference>
<evidence type="ECO:0000256" key="2">
    <source>
        <dbReference type="ARBA" id="ARBA00009493"/>
    </source>
</evidence>
<proteinExistence type="inferred from homology"/>
<reference evidence="12 13" key="1">
    <citation type="journal article" date="2016" name="PLoS ONE">
        <title>Sequence Assembly of Yarrowia lipolytica Strain W29/CLIB89 Shows Transposable Element Diversity.</title>
        <authorList>
            <person name="Magnan C."/>
            <person name="Yu J."/>
            <person name="Chang I."/>
            <person name="Jahn E."/>
            <person name="Kanomata Y."/>
            <person name="Wu J."/>
            <person name="Zeller M."/>
            <person name="Oakes M."/>
            <person name="Baldi P."/>
            <person name="Sandmeyer S."/>
        </authorList>
    </citation>
    <scope>NUCLEOTIDE SEQUENCE [LARGE SCALE GENOMIC DNA]</scope>
    <source>
        <strain evidence="13">CLIB89(W29)</strain>
    </source>
</reference>
<evidence type="ECO:0000256" key="4">
    <source>
        <dbReference type="ARBA" id="ARBA00022679"/>
    </source>
</evidence>
<dbReference type="Pfam" id="PF00940">
    <property type="entry name" value="RNA_pol"/>
    <property type="match status" value="1"/>
</dbReference>
<dbReference type="EMBL" id="CP017553">
    <property type="protein sequence ID" value="AOW00553.1"/>
    <property type="molecule type" value="Genomic_DNA"/>
</dbReference>
<dbReference type="InterPro" id="IPR043502">
    <property type="entry name" value="DNA/RNA_pol_sf"/>
</dbReference>
<dbReference type="InterPro" id="IPR002092">
    <property type="entry name" value="DNA-dir_Rpol_phage-type"/>
</dbReference>
<evidence type="ECO:0000313" key="12">
    <source>
        <dbReference type="EMBL" id="AOW00553.1"/>
    </source>
</evidence>
<dbReference type="InterPro" id="IPR024075">
    <property type="entry name" value="DNA-dir_RNA_pol_helix_hairp_sf"/>
</dbReference>
<dbReference type="PANTHER" id="PTHR10102">
    <property type="entry name" value="DNA-DIRECTED RNA POLYMERASE, MITOCHONDRIAL"/>
    <property type="match status" value="1"/>
</dbReference>
<dbReference type="OrthoDB" id="276422at2759"/>
<evidence type="ECO:0000259" key="11">
    <source>
        <dbReference type="SMART" id="SM01311"/>
    </source>
</evidence>
<evidence type="ECO:0000256" key="9">
    <source>
        <dbReference type="ARBA" id="ARBA00048552"/>
    </source>
</evidence>
<sequence length="1345" mass="152078">MSIQTYSHSTTPLNTSNPVLRLRTLRKIHTAASRPILTPPRHSPRGVATDTYSDPLDFSNYSMLDSMGNHSGKPKYDHLHAPKELDRLGVLKKSNLKAFQNDLPKPMRLGTRDRQSGSLFSRAVDSELPGSSDSWSSPHDEIYFTPSQFKIDHNLWGLIDAAIKAGQISRAESFVANLAHAKIWRPDRIRLCARELAQAYIKANSVDKSTKWLMTMEDNLGVRPDAQMYAHLLAKIVDEESEEQIAELLFKKLYHKLSASLVVEEIQIVGLERLPKVLNVLKQHNYNFAEFGEAYMELFEELTGEALKEEAAPEVKKTREEISAELKSNLRGSEKIETHTKEGEEVVGIEIVKNLLLQVDGDVRVDQFIQNLPYYDEIPKDLLDPSKKISLFNIKNSLSTENRADFEQRLEQLNQARQLDIEMRGIEAAGELWAAKASQSQQFTGMSKFQEQMHSWQEQMIPLVQEEIKKAGETEINTDLYPYLKLMSPKTMSIVTIIEMMRLQTTVGRSVESGVKTTNLVTSVGQALEIEYRCSQWSEKLGKKRTFLKKLTGLKRRLKVMEMIHAEDLEDTVPAWAIDVRAKVGALLVDILIKVARMPVTAKDPVTGASVTADVPVFCHSYQLVKRQRLGMVRMHDLMIQKVISTDIGAESSEAFVTPQFLPMLAEPKPWVAWKTGGYYVSQASVMRARESSEQTAYLDTASERGDLDRLFAGLNKLGSTAWTVNSKVFDIMSKVWNTGEAYLDIPAVNTDNSLPECPEHNDPVARSEWRKMCTVILNKRKSDHSVRCDSNYKLEIARAHLGEKLHFPHNVDFRGRAYPLSPHFNHLGSDLSRGLLQFWHGKELGEEGLRWLKIHMANLHGAGKANFDDRVKFTEDNMAKIRAAVENPLAEENSIWREADYPWQFLAASYELVAAYDLPDPSKFVSHIPVQQDGSCNGLQHYAALGGDIDGARQVNLTPFDKPQDVYAEVASIVSELVKEDAENGNPLADFLVGKINRKIVKPTVMTNVYGVTFIGAKAQIQTQLKEQYGDVAQIDEMAHYLAQRVFSAMRSLFTNAHDIQDWLTECARNITKTVRPSANLQEIHSGESLSSVIWTSPIGLPVVQPYRKAAKRQFDTALQSVFLQDAFTLYGVQSRKQAQAFPPNFVHSLDASHMLLTALNLDKDVSFASVHDSYWTHAADVPHMNKVLREQFVKLHSMDIVGNLQKELQMRYGSFYSRVDLITDGTELGKQLADRDSKKNHIFDQLQEDLKFRKLSNGTPAERKQALENPSTVEILEKHRPLDKYLAIQTVTERVGGKMITKQVETDNGDQKKRFLTKFQIDNPPKKGDLDLKQVLVSPYFFS</sequence>
<evidence type="ECO:0000256" key="7">
    <source>
        <dbReference type="ARBA" id="ARBA00023128"/>
    </source>
</evidence>
<dbReference type="InterPro" id="IPR029262">
    <property type="entry name" value="RPOL_N"/>
</dbReference>
<dbReference type="PANTHER" id="PTHR10102:SF0">
    <property type="entry name" value="DNA-DIRECTED RNA POLYMERASE, MITOCHONDRIAL"/>
    <property type="match status" value="1"/>
</dbReference>
<dbReference type="OMA" id="ECARNIT"/>
<evidence type="ECO:0000256" key="1">
    <source>
        <dbReference type="ARBA" id="ARBA00004173"/>
    </source>
</evidence>
<dbReference type="Gene3D" id="1.10.287.280">
    <property type="match status" value="1"/>
</dbReference>
<keyword evidence="7" id="KW-0496">Mitochondrion</keyword>
<dbReference type="FunFam" id="1.10.150.20:FF:000041">
    <property type="entry name" value="DNA-directed RNA polymerase"/>
    <property type="match status" value="1"/>
</dbReference>
<dbReference type="PROSITE" id="PS00900">
    <property type="entry name" value="RNA_POL_PHAGE_1"/>
    <property type="match status" value="1"/>
</dbReference>
<dbReference type="GO" id="GO:0042645">
    <property type="term" value="C:mitochondrial nucleoid"/>
    <property type="evidence" value="ECO:0007669"/>
    <property type="project" value="EnsemblFungi"/>
</dbReference>
<evidence type="ECO:0000256" key="3">
    <source>
        <dbReference type="ARBA" id="ARBA00022478"/>
    </source>
</evidence>
<protein>
    <recommendedName>
        <fullName evidence="10">DNA-directed RNA polymerase</fullName>
        <ecNumber evidence="10">2.7.7.6</ecNumber>
    </recommendedName>
</protein>
<dbReference type="VEuPathDB" id="FungiDB:YALI0_A12001g"/>
<gene>
    <name evidence="12" type="ORF">YALI1_A12225g</name>
</gene>
<evidence type="ECO:0000256" key="8">
    <source>
        <dbReference type="ARBA" id="ARBA00023163"/>
    </source>
</evidence>
<dbReference type="SUPFAM" id="SSF56672">
    <property type="entry name" value="DNA/RNA polymerases"/>
    <property type="match status" value="1"/>
</dbReference>
<keyword evidence="3 10" id="KW-0240">DNA-directed RNA polymerase</keyword>
<dbReference type="FunFam" id="1.10.287.260:FF:000001">
    <property type="entry name" value="DNA-directed RNA polymerase"/>
    <property type="match status" value="1"/>
</dbReference>
<evidence type="ECO:0000256" key="10">
    <source>
        <dbReference type="RuleBase" id="RU003805"/>
    </source>
</evidence>
<dbReference type="InterPro" id="IPR046950">
    <property type="entry name" value="DNA-dir_Rpol_C_phage-type"/>
</dbReference>
<dbReference type="GO" id="GO:0006269">
    <property type="term" value="P:DNA replication, synthesis of primer"/>
    <property type="evidence" value="ECO:0007669"/>
    <property type="project" value="EnsemblFungi"/>
</dbReference>
<keyword evidence="8 10" id="KW-0804">Transcription</keyword>
<keyword evidence="6" id="KW-0809">Transit peptide</keyword>
<dbReference type="GO" id="GO:0006390">
    <property type="term" value="P:mitochondrial transcription"/>
    <property type="evidence" value="ECO:0007669"/>
    <property type="project" value="EnsemblFungi"/>
</dbReference>
<comment type="similarity">
    <text evidence="2 10">Belongs to the phage and mitochondrial RNA polymerase family.</text>
</comment>
<keyword evidence="4 10" id="KW-0808">Transferase</keyword>
<evidence type="ECO:0000313" key="13">
    <source>
        <dbReference type="Proteomes" id="UP000182444"/>
    </source>
</evidence>
<dbReference type="KEGG" id="yli:2906154"/>
<dbReference type="Pfam" id="PF14700">
    <property type="entry name" value="RPOL_N"/>
    <property type="match status" value="1"/>
</dbReference>
<dbReference type="Gene3D" id="1.10.287.260">
    <property type="match status" value="1"/>
</dbReference>
<dbReference type="GO" id="GO:0001018">
    <property type="term" value="F:mitochondrial promoter sequence-specific DNA binding"/>
    <property type="evidence" value="ECO:0007669"/>
    <property type="project" value="TreeGrafter"/>
</dbReference>
<comment type="subcellular location">
    <subcellularLocation>
        <location evidence="1">Mitochondrion</location>
    </subcellularLocation>
</comment>
<dbReference type="GO" id="GO:0034245">
    <property type="term" value="C:mitochondrial DNA-directed RNA polymerase complex"/>
    <property type="evidence" value="ECO:0007669"/>
    <property type="project" value="EnsemblFungi"/>
</dbReference>
<dbReference type="VEuPathDB" id="FungiDB:YALI1_A12225g"/>
<comment type="function">
    <text evidence="10">DNA-dependent RNA polymerase catalyzes the transcription of DNA into RNA using the four ribonucleoside triphosphates as substrates.</text>
</comment>
<dbReference type="eggNOG" id="KOG1038">
    <property type="taxonomic scope" value="Eukaryota"/>
</dbReference>
<dbReference type="FunFam" id="1.10.287.280:FF:000001">
    <property type="entry name" value="DNA-directed RNA polymerase"/>
    <property type="match status" value="1"/>
</dbReference>
<dbReference type="GeneID" id="2906154"/>
<dbReference type="Proteomes" id="UP000182444">
    <property type="component" value="Chromosome 1A"/>
</dbReference>
<comment type="catalytic activity">
    <reaction evidence="9 10">
        <text>RNA(n) + a ribonucleoside 5'-triphosphate = RNA(n+1) + diphosphate</text>
        <dbReference type="Rhea" id="RHEA:21248"/>
        <dbReference type="Rhea" id="RHEA-COMP:14527"/>
        <dbReference type="Rhea" id="RHEA-COMP:17342"/>
        <dbReference type="ChEBI" id="CHEBI:33019"/>
        <dbReference type="ChEBI" id="CHEBI:61557"/>
        <dbReference type="ChEBI" id="CHEBI:140395"/>
        <dbReference type="EC" id="2.7.7.6"/>
    </reaction>
</comment>
<dbReference type="EC" id="2.7.7.6" evidence="10"/>
<name>A0A1D8N4K6_YARLL</name>
<organism evidence="12 13">
    <name type="scientific">Yarrowia lipolytica</name>
    <name type="common">Candida lipolytica</name>
    <dbReference type="NCBI Taxonomy" id="4952"/>
    <lineage>
        <taxon>Eukaryota</taxon>
        <taxon>Fungi</taxon>
        <taxon>Dikarya</taxon>
        <taxon>Ascomycota</taxon>
        <taxon>Saccharomycotina</taxon>
        <taxon>Dipodascomycetes</taxon>
        <taxon>Dipodascales</taxon>
        <taxon>Dipodascales incertae sedis</taxon>
        <taxon>Yarrowia</taxon>
    </lineage>
</organism>